<keyword evidence="4" id="KW-0319">Glycerol metabolism</keyword>
<dbReference type="EMBL" id="GL883077">
    <property type="protein sequence ID" value="EGF92842.1"/>
    <property type="molecule type" value="Genomic_DNA"/>
</dbReference>
<evidence type="ECO:0000256" key="6">
    <source>
        <dbReference type="ARBA" id="ARBA00047512"/>
    </source>
</evidence>
<keyword evidence="9" id="KW-1185">Reference proteome</keyword>
<evidence type="ECO:0000256" key="3">
    <source>
        <dbReference type="ARBA" id="ARBA00022729"/>
    </source>
</evidence>
<dbReference type="eggNOG" id="COG0584">
    <property type="taxonomic scope" value="Bacteria"/>
</dbReference>
<name>F4QHV5_9CAUL</name>
<dbReference type="InterPro" id="IPR017946">
    <property type="entry name" value="PLC-like_Pdiesterase_TIM-brl"/>
</dbReference>
<dbReference type="Gene3D" id="3.20.20.190">
    <property type="entry name" value="Phosphatidylinositol (PI) phosphodiesterase"/>
    <property type="match status" value="1"/>
</dbReference>
<comment type="catalytic activity">
    <reaction evidence="6">
        <text>a sn-glycero-3-phosphodiester + H2O = an alcohol + sn-glycerol 3-phosphate + H(+)</text>
        <dbReference type="Rhea" id="RHEA:12969"/>
        <dbReference type="ChEBI" id="CHEBI:15377"/>
        <dbReference type="ChEBI" id="CHEBI:15378"/>
        <dbReference type="ChEBI" id="CHEBI:30879"/>
        <dbReference type="ChEBI" id="CHEBI:57597"/>
        <dbReference type="ChEBI" id="CHEBI:83408"/>
        <dbReference type="EC" id="3.1.4.46"/>
    </reaction>
</comment>
<sequence length="329" mass="36448">MIAHRGASGYLPEHTLAAYEAAVRMGADHIEPDVVATKDGHLVVRHDPVLTDSTDILSHPEFAGRKRTVSFGTFEITDFFVSDFTLAEIKTLRARQVFVDRSHADDDRYDIPTLQEVLGLRERLSREAGRSIGIVPEIKFPTLHRNLGLPIEEKLVDLLDRAGLNSASAPVWIQSFEQANLKALKKMTPIKLLQLISGSDVDASGAVTLLPPDDKPYDWVVSGRAGTYADMLTPQGLDEIATYASVVSPWKRWLVSFRDGQPILHTDIIDNAHARGLEVFTWTLRNDRLDAFYAGDPMAEYAQLFGMGVDGVFSDFADTAVAARNRFAQ</sequence>
<reference evidence="9" key="1">
    <citation type="submission" date="2011-03" db="EMBL/GenBank/DDBJ databases">
        <title>Draft genome sequence of Brevundimonas diminuta.</title>
        <authorList>
            <person name="Brown P.J.B."/>
            <person name="Buechlein A."/>
            <person name="Hemmerich C."/>
            <person name="Brun Y.V."/>
        </authorList>
    </citation>
    <scope>NUCLEOTIDE SEQUENCE [LARGE SCALE GENOMIC DNA]</scope>
    <source>
        <strain evidence="9">C19</strain>
    </source>
</reference>
<dbReference type="HOGENOM" id="CLU_030226_0_0_5"/>
<organism evidence="8 9">
    <name type="scientific">Asticcacaulis biprosthecium C19</name>
    <dbReference type="NCBI Taxonomy" id="715226"/>
    <lineage>
        <taxon>Bacteria</taxon>
        <taxon>Pseudomonadati</taxon>
        <taxon>Pseudomonadota</taxon>
        <taxon>Alphaproteobacteria</taxon>
        <taxon>Caulobacterales</taxon>
        <taxon>Caulobacteraceae</taxon>
        <taxon>Asticcacaulis</taxon>
    </lineage>
</organism>
<dbReference type="GO" id="GO:0008889">
    <property type="term" value="F:glycerophosphodiester phosphodiesterase activity"/>
    <property type="evidence" value="ECO:0007669"/>
    <property type="project" value="UniProtKB-EC"/>
</dbReference>
<dbReference type="InterPro" id="IPR030395">
    <property type="entry name" value="GP_PDE_dom"/>
</dbReference>
<dbReference type="EC" id="3.1.4.46" evidence="2"/>
<evidence type="ECO:0000256" key="4">
    <source>
        <dbReference type="ARBA" id="ARBA00022798"/>
    </source>
</evidence>
<evidence type="ECO:0000256" key="2">
    <source>
        <dbReference type="ARBA" id="ARBA00012247"/>
    </source>
</evidence>
<protein>
    <recommendedName>
        <fullName evidence="2">glycerophosphodiester phosphodiesterase</fullName>
        <ecNumber evidence="2">3.1.4.46</ecNumber>
    </recommendedName>
</protein>
<dbReference type="STRING" id="715226.ABI_12810"/>
<accession>F4QHV5</accession>
<keyword evidence="3" id="KW-0732">Signal</keyword>
<dbReference type="PROSITE" id="PS51704">
    <property type="entry name" value="GP_PDE"/>
    <property type="match status" value="1"/>
</dbReference>
<comment type="similarity">
    <text evidence="1">Belongs to the glycerophosphoryl diester phosphodiesterase family.</text>
</comment>
<dbReference type="GO" id="GO:0006629">
    <property type="term" value="P:lipid metabolic process"/>
    <property type="evidence" value="ECO:0007669"/>
    <property type="project" value="InterPro"/>
</dbReference>
<dbReference type="AlphaFoldDB" id="F4QHV5"/>
<evidence type="ECO:0000313" key="9">
    <source>
        <dbReference type="Proteomes" id="UP000006512"/>
    </source>
</evidence>
<evidence type="ECO:0000259" key="7">
    <source>
        <dbReference type="PROSITE" id="PS51704"/>
    </source>
</evidence>
<feature type="domain" description="GP-PDE" evidence="7">
    <location>
        <begin position="1"/>
        <end position="324"/>
    </location>
</feature>
<keyword evidence="5" id="KW-0378">Hydrolase</keyword>
<dbReference type="PANTHER" id="PTHR43620">
    <property type="entry name" value="GLYCEROPHOSPHORYL DIESTER PHOSPHODIESTERASE"/>
    <property type="match status" value="1"/>
</dbReference>
<evidence type="ECO:0000313" key="8">
    <source>
        <dbReference type="EMBL" id="EGF92842.1"/>
    </source>
</evidence>
<evidence type="ECO:0000256" key="5">
    <source>
        <dbReference type="ARBA" id="ARBA00022801"/>
    </source>
</evidence>
<evidence type="ECO:0000256" key="1">
    <source>
        <dbReference type="ARBA" id="ARBA00007277"/>
    </source>
</evidence>
<dbReference type="Proteomes" id="UP000006512">
    <property type="component" value="Unassembled WGS sequence"/>
</dbReference>
<dbReference type="SUPFAM" id="SSF51695">
    <property type="entry name" value="PLC-like phosphodiesterases"/>
    <property type="match status" value="1"/>
</dbReference>
<dbReference type="Pfam" id="PF03009">
    <property type="entry name" value="GDPD"/>
    <property type="match status" value="1"/>
</dbReference>
<dbReference type="PANTHER" id="PTHR43620:SF7">
    <property type="entry name" value="GLYCEROPHOSPHODIESTER PHOSPHODIESTERASE GDPD5-RELATED"/>
    <property type="match status" value="1"/>
</dbReference>
<dbReference type="GO" id="GO:0006071">
    <property type="term" value="P:glycerol metabolic process"/>
    <property type="evidence" value="ECO:0007669"/>
    <property type="project" value="UniProtKB-KW"/>
</dbReference>
<gene>
    <name evidence="8" type="ORF">ABI_12810</name>
</gene>
<proteinExistence type="inferred from homology"/>